<protein>
    <submittedName>
        <fullName evidence="1">Uncharacterized protein</fullName>
    </submittedName>
</protein>
<dbReference type="AlphaFoldDB" id="A0A383S8U9"/>
<gene>
    <name evidence="1" type="ORF">PROPAUS_2153</name>
</gene>
<keyword evidence="2" id="KW-1185">Reference proteome</keyword>
<name>A0A383S8U9_9ACTN</name>
<sequence length="56" mass="5912">MVIVNSSPGTPIGSPLSPTLPACGLGQASAENWDGAPPRHWCRLEQEAEAYGCMTR</sequence>
<proteinExistence type="predicted"/>
<accession>A0A383S8U9</accession>
<dbReference type="Proteomes" id="UP000263928">
    <property type="component" value="Unassembled WGS sequence"/>
</dbReference>
<evidence type="ECO:0000313" key="1">
    <source>
        <dbReference type="EMBL" id="SYZ34151.1"/>
    </source>
</evidence>
<dbReference type="EMBL" id="UNQJ01000019">
    <property type="protein sequence ID" value="SYZ34151.1"/>
    <property type="molecule type" value="Genomic_DNA"/>
</dbReference>
<reference evidence="2" key="1">
    <citation type="submission" date="2018-08" db="EMBL/GenBank/DDBJ databases">
        <authorList>
            <person name="Hornung B."/>
        </authorList>
    </citation>
    <scope>NUCLEOTIDE SEQUENCE [LARGE SCALE GENOMIC DNA]</scope>
</reference>
<organism evidence="1 2">
    <name type="scientific">Propionibacterium australiense</name>
    <dbReference type="NCBI Taxonomy" id="119981"/>
    <lineage>
        <taxon>Bacteria</taxon>
        <taxon>Bacillati</taxon>
        <taxon>Actinomycetota</taxon>
        <taxon>Actinomycetes</taxon>
        <taxon>Propionibacteriales</taxon>
        <taxon>Propionibacteriaceae</taxon>
        <taxon>Propionibacterium</taxon>
    </lineage>
</organism>
<evidence type="ECO:0000313" key="2">
    <source>
        <dbReference type="Proteomes" id="UP000263928"/>
    </source>
</evidence>